<dbReference type="EMBL" id="MU006091">
    <property type="protein sequence ID" value="KAF2841153.1"/>
    <property type="molecule type" value="Genomic_DNA"/>
</dbReference>
<dbReference type="InterPro" id="IPR013154">
    <property type="entry name" value="ADH-like_N"/>
</dbReference>
<sequence>MALNPADVKIAEFTLIANMMLTLPASPGMNFYGPVAATGSSVDDFRLGNMVFGKHPNLKKFGALAQYTVADASVCCHAPPSLDPIQAPGLGTAALTAYQCIVPFVSAGCNVFINGGSGGRICEELGADAVIDYRIYDVTKSLVDEGQVYDLVVDNVGSPLDLYKKSHPYMKPAGRYIQIASATFSQNINSAKNYLLPSFLGGGKRRFQFLICKTSRKDMEKVAVMAEHGEFFVVVEDVFQFSDAVKAIQRLKTGRAKGKIIIKVLEGFGAIAIGD</sequence>
<proteinExistence type="predicted"/>
<evidence type="ECO:0000259" key="1">
    <source>
        <dbReference type="SMART" id="SM00829"/>
    </source>
</evidence>
<dbReference type="Proteomes" id="UP000799429">
    <property type="component" value="Unassembled WGS sequence"/>
</dbReference>
<gene>
    <name evidence="2" type="ORF">M501DRAFT_989707</name>
</gene>
<protein>
    <recommendedName>
        <fullName evidence="1">Enoyl reductase (ER) domain-containing protein</fullName>
    </recommendedName>
</protein>
<dbReference type="GO" id="GO:0016491">
    <property type="term" value="F:oxidoreductase activity"/>
    <property type="evidence" value="ECO:0007669"/>
    <property type="project" value="InterPro"/>
</dbReference>
<keyword evidence="3" id="KW-1185">Reference proteome</keyword>
<comment type="caution">
    <text evidence="2">The sequence shown here is derived from an EMBL/GenBank/DDBJ whole genome shotgun (WGS) entry which is preliminary data.</text>
</comment>
<dbReference type="SUPFAM" id="SSF50129">
    <property type="entry name" value="GroES-like"/>
    <property type="match status" value="1"/>
</dbReference>
<dbReference type="Pfam" id="PF13602">
    <property type="entry name" value="ADH_zinc_N_2"/>
    <property type="match status" value="1"/>
</dbReference>
<dbReference type="GO" id="GO:0005739">
    <property type="term" value="C:mitochondrion"/>
    <property type="evidence" value="ECO:0007669"/>
    <property type="project" value="TreeGrafter"/>
</dbReference>
<dbReference type="SUPFAM" id="SSF51735">
    <property type="entry name" value="NAD(P)-binding Rossmann-fold domains"/>
    <property type="match status" value="1"/>
</dbReference>
<dbReference type="Pfam" id="PF08240">
    <property type="entry name" value="ADH_N"/>
    <property type="match status" value="1"/>
</dbReference>
<dbReference type="OrthoDB" id="201656at2759"/>
<feature type="domain" description="Enoyl reductase (ER)" evidence="1">
    <location>
        <begin position="14"/>
        <end position="262"/>
    </location>
</feature>
<dbReference type="Gene3D" id="3.90.180.10">
    <property type="entry name" value="Medium-chain alcohol dehydrogenases, catalytic domain"/>
    <property type="match status" value="2"/>
</dbReference>
<organism evidence="2 3">
    <name type="scientific">Patellaria atrata CBS 101060</name>
    <dbReference type="NCBI Taxonomy" id="1346257"/>
    <lineage>
        <taxon>Eukaryota</taxon>
        <taxon>Fungi</taxon>
        <taxon>Dikarya</taxon>
        <taxon>Ascomycota</taxon>
        <taxon>Pezizomycotina</taxon>
        <taxon>Dothideomycetes</taxon>
        <taxon>Dothideomycetes incertae sedis</taxon>
        <taxon>Patellariales</taxon>
        <taxon>Patellariaceae</taxon>
        <taxon>Patellaria</taxon>
    </lineage>
</organism>
<evidence type="ECO:0000313" key="3">
    <source>
        <dbReference type="Proteomes" id="UP000799429"/>
    </source>
</evidence>
<dbReference type="InterPro" id="IPR011032">
    <property type="entry name" value="GroES-like_sf"/>
</dbReference>
<dbReference type="AlphaFoldDB" id="A0A9P4VRP3"/>
<dbReference type="InterPro" id="IPR036291">
    <property type="entry name" value="NAD(P)-bd_dom_sf"/>
</dbReference>
<dbReference type="SMART" id="SM00829">
    <property type="entry name" value="PKS_ER"/>
    <property type="match status" value="1"/>
</dbReference>
<name>A0A9P4VRP3_9PEZI</name>
<accession>A0A9P4VRP3</accession>
<evidence type="ECO:0000313" key="2">
    <source>
        <dbReference type="EMBL" id="KAF2841153.1"/>
    </source>
</evidence>
<dbReference type="Gene3D" id="3.40.50.720">
    <property type="entry name" value="NAD(P)-binding Rossmann-like Domain"/>
    <property type="match status" value="2"/>
</dbReference>
<dbReference type="CDD" id="cd08267">
    <property type="entry name" value="MDR1"/>
    <property type="match status" value="1"/>
</dbReference>
<dbReference type="InterPro" id="IPR050700">
    <property type="entry name" value="YIM1/Zinc_Alcohol_DH_Fams"/>
</dbReference>
<dbReference type="PANTHER" id="PTHR11695">
    <property type="entry name" value="ALCOHOL DEHYDROGENASE RELATED"/>
    <property type="match status" value="1"/>
</dbReference>
<dbReference type="InterPro" id="IPR020843">
    <property type="entry name" value="ER"/>
</dbReference>
<dbReference type="PANTHER" id="PTHR11695:SF294">
    <property type="entry name" value="RETICULON-4-INTERACTING PROTEIN 1, MITOCHONDRIAL"/>
    <property type="match status" value="1"/>
</dbReference>
<reference evidence="2" key="1">
    <citation type="journal article" date="2020" name="Stud. Mycol.">
        <title>101 Dothideomycetes genomes: a test case for predicting lifestyles and emergence of pathogens.</title>
        <authorList>
            <person name="Haridas S."/>
            <person name="Albert R."/>
            <person name="Binder M."/>
            <person name="Bloem J."/>
            <person name="Labutti K."/>
            <person name="Salamov A."/>
            <person name="Andreopoulos B."/>
            <person name="Baker S."/>
            <person name="Barry K."/>
            <person name="Bills G."/>
            <person name="Bluhm B."/>
            <person name="Cannon C."/>
            <person name="Castanera R."/>
            <person name="Culley D."/>
            <person name="Daum C."/>
            <person name="Ezra D."/>
            <person name="Gonzalez J."/>
            <person name="Henrissat B."/>
            <person name="Kuo A."/>
            <person name="Liang C."/>
            <person name="Lipzen A."/>
            <person name="Lutzoni F."/>
            <person name="Magnuson J."/>
            <person name="Mondo S."/>
            <person name="Nolan M."/>
            <person name="Ohm R."/>
            <person name="Pangilinan J."/>
            <person name="Park H.-J."/>
            <person name="Ramirez L."/>
            <person name="Alfaro M."/>
            <person name="Sun H."/>
            <person name="Tritt A."/>
            <person name="Yoshinaga Y."/>
            <person name="Zwiers L.-H."/>
            <person name="Turgeon B."/>
            <person name="Goodwin S."/>
            <person name="Spatafora J."/>
            <person name="Crous P."/>
            <person name="Grigoriev I."/>
        </authorList>
    </citation>
    <scope>NUCLEOTIDE SEQUENCE</scope>
    <source>
        <strain evidence="2">CBS 101060</strain>
    </source>
</reference>